<dbReference type="InterPro" id="IPR029016">
    <property type="entry name" value="GAF-like_dom_sf"/>
</dbReference>
<dbReference type="PRINTS" id="PR01590">
    <property type="entry name" value="HTHFIS"/>
</dbReference>
<evidence type="ECO:0000313" key="5">
    <source>
        <dbReference type="Proteomes" id="UP001629246"/>
    </source>
</evidence>
<feature type="domain" description="DNA binding HTH" evidence="3">
    <location>
        <begin position="349"/>
        <end position="388"/>
    </location>
</feature>
<reference evidence="4 5" key="1">
    <citation type="journal article" date="2024" name="Chem. Sci.">
        <title>Discovery of megapolipeptins by genome mining of a Burkholderiales bacteria collection.</title>
        <authorList>
            <person name="Paulo B.S."/>
            <person name="Recchia M.J.J."/>
            <person name="Lee S."/>
            <person name="Fergusson C.H."/>
            <person name="Romanowski S.B."/>
            <person name="Hernandez A."/>
            <person name="Krull N."/>
            <person name="Liu D.Y."/>
            <person name="Cavanagh H."/>
            <person name="Bos A."/>
            <person name="Gray C.A."/>
            <person name="Murphy B.T."/>
            <person name="Linington R.G."/>
            <person name="Eustaquio A.S."/>
        </authorList>
    </citation>
    <scope>NUCLEOTIDE SEQUENCE [LARGE SCALE GENOMIC DNA]</scope>
    <source>
        <strain evidence="4 5">RL21-008-BIB-A</strain>
    </source>
</reference>
<feature type="domain" description="GAF" evidence="2">
    <location>
        <begin position="88"/>
        <end position="204"/>
    </location>
</feature>
<dbReference type="Pfam" id="PF01590">
    <property type="entry name" value="GAF"/>
    <property type="match status" value="1"/>
</dbReference>
<comment type="caution">
    <text evidence="4">The sequence shown here is derived from an EMBL/GenBank/DDBJ whole genome shotgun (WGS) entry which is preliminary data.</text>
</comment>
<dbReference type="Pfam" id="PF02954">
    <property type="entry name" value="HTH_8"/>
    <property type="match status" value="1"/>
</dbReference>
<feature type="region of interest" description="Disordered" evidence="1">
    <location>
        <begin position="317"/>
        <end position="347"/>
    </location>
</feature>
<dbReference type="InterPro" id="IPR003018">
    <property type="entry name" value="GAF"/>
</dbReference>
<dbReference type="RefSeq" id="WP_408160294.1">
    <property type="nucleotide sequence ID" value="NZ_JAQQFM010000012.1"/>
</dbReference>
<evidence type="ECO:0000259" key="2">
    <source>
        <dbReference type="Pfam" id="PF01590"/>
    </source>
</evidence>
<dbReference type="SUPFAM" id="SSF55781">
    <property type="entry name" value="GAF domain-like"/>
    <property type="match status" value="1"/>
</dbReference>
<protein>
    <submittedName>
        <fullName evidence="4">Helix-turn-helix domain-containing protein</fullName>
    </submittedName>
</protein>
<sequence length="396" mass="44022">MPYVPQVDHMRRVRNLIEGRLPESGAYLQRLASSYRRSLDQHHLDPANTCGPRVLTAPELRQIQHEDESFLRASGQCLSMLHQMVREADYCVMLTNAAGVTIDYRVDHDRRKDFKRAGLYLGSCWSEREEGTCGVASVLQDQMPITVHKSDHFRAAFTTLTCSASPIFAPDGGLIGVLDASAIRSPDERDSQRLVNQIVRQSAVLIEDGYFLNATAGDCVLLAHRNRHYVEAQPEILIAFDAVGNITAANRCARTCIPALQNLPLPLEQVFDLRAERLLGARADHELVSLRLLDGGASLHARVRMPARRIVHHLPEARSGNAPPTTAAAAASRAKETVASAPEPADLPEPLERKRIIAALEECKWRPVPAAARLGMSRATLYRRIRQFKIVAPHRR</sequence>
<proteinExistence type="predicted"/>
<evidence type="ECO:0000313" key="4">
    <source>
        <dbReference type="EMBL" id="MFL9927067.1"/>
    </source>
</evidence>
<dbReference type="InterPro" id="IPR002197">
    <property type="entry name" value="HTH_Fis"/>
</dbReference>
<gene>
    <name evidence="4" type="ORF">PQR62_22535</name>
</gene>
<dbReference type="Proteomes" id="UP001629246">
    <property type="component" value="Unassembled WGS sequence"/>
</dbReference>
<dbReference type="SUPFAM" id="SSF46689">
    <property type="entry name" value="Homeodomain-like"/>
    <property type="match status" value="1"/>
</dbReference>
<keyword evidence="5" id="KW-1185">Reference proteome</keyword>
<feature type="compositionally biased region" description="Low complexity" evidence="1">
    <location>
        <begin position="322"/>
        <end position="344"/>
    </location>
</feature>
<name>A0ABW9AFE9_9BURK</name>
<dbReference type="InterPro" id="IPR009057">
    <property type="entry name" value="Homeodomain-like_sf"/>
</dbReference>
<evidence type="ECO:0000259" key="3">
    <source>
        <dbReference type="Pfam" id="PF02954"/>
    </source>
</evidence>
<dbReference type="Gene3D" id="1.10.10.60">
    <property type="entry name" value="Homeodomain-like"/>
    <property type="match status" value="1"/>
</dbReference>
<evidence type="ECO:0000256" key="1">
    <source>
        <dbReference type="SAM" id="MobiDB-lite"/>
    </source>
</evidence>
<organism evidence="4 5">
    <name type="scientific">Herbaspirillum lusitanum</name>
    <dbReference type="NCBI Taxonomy" id="213312"/>
    <lineage>
        <taxon>Bacteria</taxon>
        <taxon>Pseudomonadati</taxon>
        <taxon>Pseudomonadota</taxon>
        <taxon>Betaproteobacteria</taxon>
        <taxon>Burkholderiales</taxon>
        <taxon>Oxalobacteraceae</taxon>
        <taxon>Herbaspirillum</taxon>
    </lineage>
</organism>
<dbReference type="EMBL" id="JAQQFM010000012">
    <property type="protein sequence ID" value="MFL9927067.1"/>
    <property type="molecule type" value="Genomic_DNA"/>
</dbReference>
<accession>A0ABW9AFE9</accession>
<dbReference type="Gene3D" id="3.30.450.40">
    <property type="match status" value="1"/>
</dbReference>